<feature type="region of interest" description="Disordered" evidence="2">
    <location>
        <begin position="157"/>
        <end position="192"/>
    </location>
</feature>
<dbReference type="PROSITE" id="PS50005">
    <property type="entry name" value="TPR"/>
    <property type="match status" value="1"/>
</dbReference>
<dbReference type="InterPro" id="IPR019734">
    <property type="entry name" value="TPR_rpt"/>
</dbReference>
<feature type="compositionally biased region" description="Basic and acidic residues" evidence="2">
    <location>
        <begin position="157"/>
        <end position="166"/>
    </location>
</feature>
<keyword evidence="4" id="KW-1185">Reference proteome</keyword>
<proteinExistence type="predicted"/>
<feature type="repeat" description="TPR" evidence="1">
    <location>
        <begin position="13"/>
        <end position="46"/>
    </location>
</feature>
<evidence type="ECO:0000256" key="2">
    <source>
        <dbReference type="SAM" id="MobiDB-lite"/>
    </source>
</evidence>
<reference evidence="3" key="1">
    <citation type="journal article" date="2023" name="Insect Mol. Biol.">
        <title>Genome sequencing provides insights into the evolution of gene families encoding plant cell wall-degrading enzymes in longhorned beetles.</title>
        <authorList>
            <person name="Shin N.R."/>
            <person name="Okamura Y."/>
            <person name="Kirsch R."/>
            <person name="Pauchet Y."/>
        </authorList>
    </citation>
    <scope>NUCLEOTIDE SEQUENCE</scope>
    <source>
        <strain evidence="3">RBIC_L_NR</strain>
    </source>
</reference>
<feature type="compositionally biased region" description="Basic residues" evidence="2">
    <location>
        <begin position="167"/>
        <end position="178"/>
    </location>
</feature>
<dbReference type="EMBL" id="JANEYF010001642">
    <property type="protein sequence ID" value="KAJ8960374.1"/>
    <property type="molecule type" value="Genomic_DNA"/>
</dbReference>
<dbReference type="PANTHER" id="PTHR21391:SF0">
    <property type="entry name" value="AT04489P-RELATED"/>
    <property type="match status" value="1"/>
</dbReference>
<evidence type="ECO:0000313" key="4">
    <source>
        <dbReference type="Proteomes" id="UP001162156"/>
    </source>
</evidence>
<dbReference type="PANTHER" id="PTHR21391">
    <property type="entry name" value="AT04489P-RELATED"/>
    <property type="match status" value="1"/>
</dbReference>
<dbReference type="InterPro" id="IPR011990">
    <property type="entry name" value="TPR-like_helical_dom_sf"/>
</dbReference>
<evidence type="ECO:0000256" key="1">
    <source>
        <dbReference type="PROSITE-ProRule" id="PRU00339"/>
    </source>
</evidence>
<dbReference type="Gene3D" id="1.25.40.10">
    <property type="entry name" value="Tetratricopeptide repeat domain"/>
    <property type="match status" value="1"/>
</dbReference>
<organism evidence="3 4">
    <name type="scientific">Rhamnusium bicolor</name>
    <dbReference type="NCBI Taxonomy" id="1586634"/>
    <lineage>
        <taxon>Eukaryota</taxon>
        <taxon>Metazoa</taxon>
        <taxon>Ecdysozoa</taxon>
        <taxon>Arthropoda</taxon>
        <taxon>Hexapoda</taxon>
        <taxon>Insecta</taxon>
        <taxon>Pterygota</taxon>
        <taxon>Neoptera</taxon>
        <taxon>Endopterygota</taxon>
        <taxon>Coleoptera</taxon>
        <taxon>Polyphaga</taxon>
        <taxon>Cucujiformia</taxon>
        <taxon>Chrysomeloidea</taxon>
        <taxon>Cerambycidae</taxon>
        <taxon>Lepturinae</taxon>
        <taxon>Rhagiini</taxon>
        <taxon>Rhamnusium</taxon>
    </lineage>
</organism>
<dbReference type="SUPFAM" id="SSF48452">
    <property type="entry name" value="TPR-like"/>
    <property type="match status" value="1"/>
</dbReference>
<comment type="caution">
    <text evidence="3">The sequence shown here is derived from an EMBL/GenBank/DDBJ whole genome shotgun (WGS) entry which is preliminary data.</text>
</comment>
<name>A0AAV8Z8Z8_9CUCU</name>
<protein>
    <submittedName>
        <fullName evidence="3">Uncharacterized protein</fullName>
    </submittedName>
</protein>
<sequence>MAGEKLDEICGYQTLFRELGYYISRLELYEKSLTFFNEALRLTPNDKRALIGRSRARAKACQYDGAIQDINRALSLDADDLVVLTDKALNTYLSCEFEEGLVQNTRLLPIRQKPVHFAMGVMHCSNAIENCVGERAGRPLRDHFRVIRKLAWKKNHEAQKPFEPKPRKSKTKERKKSSFSREEPPEPVAPSLPKKTPKLSILIIYYFLGIKDSLYSHEAEENVIPPYNQPFLFKPLQNYTTNIENYIAEKYLDSMYLDKIFLNKLQTRPGAVCPNHKGSAKIKKLSKTGFKTVCYKQELLRTRRPFYYIKFQEATVSGALKFRQEQELKVQQQIIKKEADVLLSKMQDAFKERRMRNLLDIAEKLKLYCDSKSKRLLMDKDIYLDEIYALVRRGFYDLNRLNKKFDDTQAPKVLEKREKTIVSMMASAKMKDEVTHLFRMMSVMPASRRMLVMPGVRLEDIERASKQSRKLSIMPVAGKQQQERDDSVSLAARNRAHKDTRKIESRGVGFFGTYSVSCGIK</sequence>
<dbReference type="AlphaFoldDB" id="A0AAV8Z8Z8"/>
<keyword evidence="1" id="KW-0802">TPR repeat</keyword>
<dbReference type="Proteomes" id="UP001162156">
    <property type="component" value="Unassembled WGS sequence"/>
</dbReference>
<accession>A0AAV8Z8Z8</accession>
<evidence type="ECO:0000313" key="3">
    <source>
        <dbReference type="EMBL" id="KAJ8960374.1"/>
    </source>
</evidence>
<gene>
    <name evidence="3" type="ORF">NQ314_006064</name>
</gene>